<dbReference type="RefSeq" id="WP_183591482.1">
    <property type="nucleotide sequence ID" value="NZ_JACHWR010000001.1"/>
</dbReference>
<keyword evidence="3" id="KW-1185">Reference proteome</keyword>
<keyword evidence="1" id="KW-0812">Transmembrane</keyword>
<proteinExistence type="predicted"/>
<dbReference type="EMBL" id="JACHWR010000001">
    <property type="protein sequence ID" value="MBB3041599.1"/>
    <property type="molecule type" value="Genomic_DNA"/>
</dbReference>
<sequence length="217" mass="23527">MTEQTGDRVVERFQPTSGRFSGILGLVTAGVVLVLAVIGRDSGTALGVAIVAVLGAVLVWAALLRPALWVTERDLVMRGMFHTDRVPLAAIDRVQVRQVLTVTVGERALVSPVVGYSLRHLTKNRVQPRGGIEQPRLDALEPRDPVSDAPLESSVHQAFVESRIAHLAKSARERAGLRQGSPELQVLAAHVRRTWAWPEIGASVALVVAFVVWLVVH</sequence>
<organism evidence="2 3">
    <name type="scientific">Nocardioides soli</name>
    <dbReference type="NCBI Taxonomy" id="1036020"/>
    <lineage>
        <taxon>Bacteria</taxon>
        <taxon>Bacillati</taxon>
        <taxon>Actinomycetota</taxon>
        <taxon>Actinomycetes</taxon>
        <taxon>Propionibacteriales</taxon>
        <taxon>Nocardioidaceae</taxon>
        <taxon>Nocardioides</taxon>
    </lineage>
</organism>
<reference evidence="2 3" key="1">
    <citation type="submission" date="2020-08" db="EMBL/GenBank/DDBJ databases">
        <title>Sequencing the genomes of 1000 actinobacteria strains.</title>
        <authorList>
            <person name="Klenk H.-P."/>
        </authorList>
    </citation>
    <scope>NUCLEOTIDE SEQUENCE [LARGE SCALE GENOMIC DNA]</scope>
    <source>
        <strain evidence="2 3">DSM 105498</strain>
    </source>
</reference>
<evidence type="ECO:0008006" key="4">
    <source>
        <dbReference type="Google" id="ProtNLM"/>
    </source>
</evidence>
<keyword evidence="1" id="KW-0472">Membrane</keyword>
<gene>
    <name evidence="2" type="ORF">FHU40_001400</name>
</gene>
<dbReference type="Proteomes" id="UP000589626">
    <property type="component" value="Unassembled WGS sequence"/>
</dbReference>
<evidence type="ECO:0000256" key="1">
    <source>
        <dbReference type="SAM" id="Phobius"/>
    </source>
</evidence>
<accession>A0A7W4YZV2</accession>
<evidence type="ECO:0000313" key="3">
    <source>
        <dbReference type="Proteomes" id="UP000589626"/>
    </source>
</evidence>
<dbReference type="AlphaFoldDB" id="A0A7W4YZV2"/>
<feature type="transmembrane region" description="Helical" evidence="1">
    <location>
        <begin position="195"/>
        <end position="216"/>
    </location>
</feature>
<protein>
    <recommendedName>
        <fullName evidence="4">PH domain-containing protein</fullName>
    </recommendedName>
</protein>
<evidence type="ECO:0000313" key="2">
    <source>
        <dbReference type="EMBL" id="MBB3041599.1"/>
    </source>
</evidence>
<keyword evidence="1" id="KW-1133">Transmembrane helix</keyword>
<name>A0A7W4YZV2_9ACTN</name>
<feature type="transmembrane region" description="Helical" evidence="1">
    <location>
        <begin position="45"/>
        <end position="68"/>
    </location>
</feature>
<comment type="caution">
    <text evidence="2">The sequence shown here is derived from an EMBL/GenBank/DDBJ whole genome shotgun (WGS) entry which is preliminary data.</text>
</comment>
<feature type="transmembrane region" description="Helical" evidence="1">
    <location>
        <begin position="20"/>
        <end position="39"/>
    </location>
</feature>